<keyword evidence="11" id="KW-1185">Reference proteome</keyword>
<feature type="transmembrane region" description="Helical" evidence="8">
    <location>
        <begin position="21"/>
        <end position="46"/>
    </location>
</feature>
<protein>
    <submittedName>
        <fullName evidence="10">Longevity assurance proteins LAG1/LAC1</fullName>
    </submittedName>
</protein>
<dbReference type="PROSITE" id="PS50922">
    <property type="entry name" value="TLC"/>
    <property type="match status" value="1"/>
</dbReference>
<dbReference type="EMBL" id="KQ964476">
    <property type="protein sequence ID" value="KXN71403.1"/>
    <property type="molecule type" value="Genomic_DNA"/>
</dbReference>
<evidence type="ECO:0000256" key="6">
    <source>
        <dbReference type="PROSITE-ProRule" id="PRU00205"/>
    </source>
</evidence>
<evidence type="ECO:0000256" key="3">
    <source>
        <dbReference type="ARBA" id="ARBA00022692"/>
    </source>
</evidence>
<dbReference type="SMART" id="SM00724">
    <property type="entry name" value="TLC"/>
    <property type="match status" value="1"/>
</dbReference>
<dbReference type="Pfam" id="PF03798">
    <property type="entry name" value="TRAM_LAG1_CLN8"/>
    <property type="match status" value="1"/>
</dbReference>
<dbReference type="AlphaFoldDB" id="A0A137P8S5"/>
<evidence type="ECO:0000313" key="10">
    <source>
        <dbReference type="EMBL" id="KXN71403.1"/>
    </source>
</evidence>
<feature type="compositionally biased region" description="Basic and acidic residues" evidence="7">
    <location>
        <begin position="344"/>
        <end position="371"/>
    </location>
</feature>
<reference evidence="10 11" key="1">
    <citation type="journal article" date="2015" name="Genome Biol. Evol.">
        <title>Phylogenomic analyses indicate that early fungi evolved digesting cell walls of algal ancestors of land plants.</title>
        <authorList>
            <person name="Chang Y."/>
            <person name="Wang S."/>
            <person name="Sekimoto S."/>
            <person name="Aerts A.L."/>
            <person name="Choi C."/>
            <person name="Clum A."/>
            <person name="LaButti K.M."/>
            <person name="Lindquist E.A."/>
            <person name="Yee Ngan C."/>
            <person name="Ohm R.A."/>
            <person name="Salamov A.A."/>
            <person name="Grigoriev I.V."/>
            <person name="Spatafora J.W."/>
            <person name="Berbee M.L."/>
        </authorList>
    </citation>
    <scope>NUCLEOTIDE SEQUENCE [LARGE SCALE GENOMIC DNA]</scope>
    <source>
        <strain evidence="10 11">NRRL 28638</strain>
    </source>
</reference>
<feature type="transmembrane region" description="Helical" evidence="8">
    <location>
        <begin position="116"/>
        <end position="134"/>
    </location>
</feature>
<evidence type="ECO:0000256" key="8">
    <source>
        <dbReference type="SAM" id="Phobius"/>
    </source>
</evidence>
<dbReference type="Proteomes" id="UP000070444">
    <property type="component" value="Unassembled WGS sequence"/>
</dbReference>
<dbReference type="GO" id="GO:0050291">
    <property type="term" value="F:sphingosine N-acyltransferase activity"/>
    <property type="evidence" value="ECO:0007669"/>
    <property type="project" value="InterPro"/>
</dbReference>
<evidence type="ECO:0000259" key="9">
    <source>
        <dbReference type="PROSITE" id="PS50922"/>
    </source>
</evidence>
<organism evidence="10 11">
    <name type="scientific">Conidiobolus coronatus (strain ATCC 28846 / CBS 209.66 / NRRL 28638)</name>
    <name type="common">Delacroixia coronata</name>
    <dbReference type="NCBI Taxonomy" id="796925"/>
    <lineage>
        <taxon>Eukaryota</taxon>
        <taxon>Fungi</taxon>
        <taxon>Fungi incertae sedis</taxon>
        <taxon>Zoopagomycota</taxon>
        <taxon>Entomophthoromycotina</taxon>
        <taxon>Entomophthoromycetes</taxon>
        <taxon>Entomophthorales</taxon>
        <taxon>Ancylistaceae</taxon>
        <taxon>Conidiobolus</taxon>
    </lineage>
</organism>
<feature type="compositionally biased region" description="Acidic residues" evidence="7">
    <location>
        <begin position="330"/>
        <end position="343"/>
    </location>
</feature>
<feature type="transmembrane region" description="Helical" evidence="8">
    <location>
        <begin position="235"/>
        <end position="254"/>
    </location>
</feature>
<dbReference type="PANTHER" id="PTHR12560:SF0">
    <property type="entry name" value="LD18904P"/>
    <property type="match status" value="1"/>
</dbReference>
<keyword evidence="3 6" id="KW-0812">Transmembrane</keyword>
<gene>
    <name evidence="10" type="ORF">CONCODRAFT_84730</name>
</gene>
<feature type="transmembrane region" description="Helical" evidence="8">
    <location>
        <begin position="187"/>
        <end position="205"/>
    </location>
</feature>
<comment type="subcellular location">
    <subcellularLocation>
        <location evidence="1">Membrane</location>
        <topology evidence="1">Multi-pass membrane protein</topology>
    </subcellularLocation>
</comment>
<keyword evidence="5 6" id="KW-0472">Membrane</keyword>
<feature type="transmembrane region" description="Helical" evidence="8">
    <location>
        <begin position="74"/>
        <end position="95"/>
    </location>
</feature>
<feature type="region of interest" description="Disordered" evidence="7">
    <location>
        <begin position="329"/>
        <end position="371"/>
    </location>
</feature>
<comment type="similarity">
    <text evidence="2">Belongs to the sphingosine N-acyltransferase family.</text>
</comment>
<evidence type="ECO:0000256" key="2">
    <source>
        <dbReference type="ARBA" id="ARBA00009808"/>
    </source>
</evidence>
<accession>A0A137P8S5</accession>
<feature type="domain" description="TLC" evidence="9">
    <location>
        <begin position="111"/>
        <end position="322"/>
    </location>
</feature>
<evidence type="ECO:0000256" key="1">
    <source>
        <dbReference type="ARBA" id="ARBA00004141"/>
    </source>
</evidence>
<dbReference type="STRING" id="796925.A0A137P8S5"/>
<feature type="transmembrane region" description="Helical" evidence="8">
    <location>
        <begin position="154"/>
        <end position="175"/>
    </location>
</feature>
<evidence type="ECO:0000313" key="11">
    <source>
        <dbReference type="Proteomes" id="UP000070444"/>
    </source>
</evidence>
<dbReference type="GO" id="GO:0046513">
    <property type="term" value="P:ceramide biosynthetic process"/>
    <property type="evidence" value="ECO:0007669"/>
    <property type="project" value="InterPro"/>
</dbReference>
<dbReference type="OMA" id="KWKENFW"/>
<proteinExistence type="inferred from homology"/>
<dbReference type="PANTHER" id="PTHR12560">
    <property type="entry name" value="LONGEVITY ASSURANCE FACTOR 1 LAG1"/>
    <property type="match status" value="1"/>
</dbReference>
<evidence type="ECO:0000256" key="5">
    <source>
        <dbReference type="ARBA" id="ARBA00023136"/>
    </source>
</evidence>
<dbReference type="OrthoDB" id="537032at2759"/>
<name>A0A137P8S5_CONC2</name>
<evidence type="ECO:0000256" key="7">
    <source>
        <dbReference type="SAM" id="MobiDB-lite"/>
    </source>
</evidence>
<sequence>MSEKQPLIPFKPKRNKFSSKWVEFYVTRQLELSTLVLCLMGLAYYFEVPYSKYLFEIQAELPDGRYVKDILDCWYVLFWTVFFIMFRAFFTEKVFEPLGLHYGIKDDLTLLKFKEQSLLVLYYCLSWGLGFYIYTKVDYFFDFEAIWRGYPNKIYLPLFKKYFLGQMGFWASQFYFIQIEFKRKDHFMMCVHHVITFTLLVTGYYFNYSAFGHVILLLMDLPDIFLSLAKSLKYIGFKLICDIIFVIFFIIWIVNRHFLFGYLLYSVAVHPLNYRDIEWNPAEGVYFTRPIQIFFLIVMGGLELLLILWFKMILKVVISVINGANADDIRSDDEEEEEEEVVVVDEKSETNDVKERVPSPKGSPKTELKQE</sequence>
<dbReference type="InterPro" id="IPR016439">
    <property type="entry name" value="Lag1/Lac1-like"/>
</dbReference>
<dbReference type="GO" id="GO:0016020">
    <property type="term" value="C:membrane"/>
    <property type="evidence" value="ECO:0007669"/>
    <property type="project" value="UniProtKB-SubCell"/>
</dbReference>
<dbReference type="PIRSF" id="PIRSF005225">
    <property type="entry name" value="LAG1_LAC1"/>
    <property type="match status" value="1"/>
</dbReference>
<dbReference type="InterPro" id="IPR006634">
    <property type="entry name" value="TLC-dom"/>
</dbReference>
<keyword evidence="4 8" id="KW-1133">Transmembrane helix</keyword>
<evidence type="ECO:0000256" key="4">
    <source>
        <dbReference type="ARBA" id="ARBA00022989"/>
    </source>
</evidence>
<feature type="transmembrane region" description="Helical" evidence="8">
    <location>
        <begin position="291"/>
        <end position="310"/>
    </location>
</feature>